<evidence type="ECO:0000256" key="3">
    <source>
        <dbReference type="ARBA" id="ARBA00022833"/>
    </source>
</evidence>
<dbReference type="InterPro" id="IPR013083">
    <property type="entry name" value="Znf_RING/FYVE/PHD"/>
</dbReference>
<reference evidence="7 8" key="1">
    <citation type="submission" date="2019-12" db="EMBL/GenBank/DDBJ databases">
        <title>Draft genome sequence of the ascomycete Xylaria multiplex DSM 110363.</title>
        <authorList>
            <person name="Buettner E."/>
            <person name="Kellner H."/>
        </authorList>
    </citation>
    <scope>NUCLEOTIDE SEQUENCE [LARGE SCALE GENOMIC DNA]</scope>
    <source>
        <strain evidence="7 8">DSM 110363</strain>
    </source>
</reference>
<dbReference type="GO" id="GO:0006511">
    <property type="term" value="P:ubiquitin-dependent protein catabolic process"/>
    <property type="evidence" value="ECO:0007669"/>
    <property type="project" value="TreeGrafter"/>
</dbReference>
<keyword evidence="8" id="KW-1185">Reference proteome</keyword>
<dbReference type="AlphaFoldDB" id="A0A7C8MWA4"/>
<evidence type="ECO:0000256" key="1">
    <source>
        <dbReference type="ARBA" id="ARBA00022723"/>
    </source>
</evidence>
<dbReference type="GO" id="GO:0061630">
    <property type="term" value="F:ubiquitin protein ligase activity"/>
    <property type="evidence" value="ECO:0007669"/>
    <property type="project" value="TreeGrafter"/>
</dbReference>
<gene>
    <name evidence="7" type="ORF">GQX73_g6459</name>
</gene>
<dbReference type="OrthoDB" id="8062037at2759"/>
<proteinExistence type="predicted"/>
<dbReference type="FunCoup" id="A0A7C8MWA4">
    <property type="interactions" value="3"/>
</dbReference>
<dbReference type="GO" id="GO:0008270">
    <property type="term" value="F:zinc ion binding"/>
    <property type="evidence" value="ECO:0007669"/>
    <property type="project" value="UniProtKB-KW"/>
</dbReference>
<dbReference type="InterPro" id="IPR051834">
    <property type="entry name" value="RING_finger_E3_ligase"/>
</dbReference>
<evidence type="ECO:0000256" key="4">
    <source>
        <dbReference type="PROSITE-ProRule" id="PRU00175"/>
    </source>
</evidence>
<keyword evidence="2 4" id="KW-0863">Zinc-finger</keyword>
<keyword evidence="1" id="KW-0479">Metal-binding</keyword>
<dbReference type="Pfam" id="PF13639">
    <property type="entry name" value="zf-RING_2"/>
    <property type="match status" value="1"/>
</dbReference>
<keyword evidence="3" id="KW-0862">Zinc</keyword>
<dbReference type="EMBL" id="WUBL01000073">
    <property type="protein sequence ID" value="KAF2967154.1"/>
    <property type="molecule type" value="Genomic_DNA"/>
</dbReference>
<name>A0A7C8MWA4_9PEZI</name>
<feature type="domain" description="RING-type" evidence="6">
    <location>
        <begin position="151"/>
        <end position="196"/>
    </location>
</feature>
<feature type="compositionally biased region" description="Acidic residues" evidence="5">
    <location>
        <begin position="209"/>
        <end position="222"/>
    </location>
</feature>
<evidence type="ECO:0000256" key="5">
    <source>
        <dbReference type="SAM" id="MobiDB-lite"/>
    </source>
</evidence>
<dbReference type="Gene3D" id="3.30.40.10">
    <property type="entry name" value="Zinc/RING finger domain, C3HC4 (zinc finger)"/>
    <property type="match status" value="1"/>
</dbReference>
<dbReference type="SUPFAM" id="SSF57850">
    <property type="entry name" value="RING/U-box"/>
    <property type="match status" value="1"/>
</dbReference>
<evidence type="ECO:0000313" key="8">
    <source>
        <dbReference type="Proteomes" id="UP000481858"/>
    </source>
</evidence>
<protein>
    <recommendedName>
        <fullName evidence="6">RING-type domain-containing protein</fullName>
    </recommendedName>
</protein>
<sequence length="222" mass="25204">MATNPYEGMYDGVWGFLAERRITFSEFTHTDSQRYLVEHNVKPSPERKHRRRVDMSSFESHLHQITPDPSSRVGPTPVDVVGQIQLVQDQFATLAADAPTDANRDFLVSLIRILEQDTADVDSVKGVSQLYLDNLDRVSHKKLRSDPEGECMICAEKFLDDPHPLVVELPCHGKHIFDLECVGPWLLTKGTCPACRKDLTEKKKIEIPKDEEEEDEDDGLYG</sequence>
<dbReference type="InterPro" id="IPR001841">
    <property type="entry name" value="Znf_RING"/>
</dbReference>
<evidence type="ECO:0000313" key="7">
    <source>
        <dbReference type="EMBL" id="KAF2967154.1"/>
    </source>
</evidence>
<organism evidence="7 8">
    <name type="scientific">Xylaria multiplex</name>
    <dbReference type="NCBI Taxonomy" id="323545"/>
    <lineage>
        <taxon>Eukaryota</taxon>
        <taxon>Fungi</taxon>
        <taxon>Dikarya</taxon>
        <taxon>Ascomycota</taxon>
        <taxon>Pezizomycotina</taxon>
        <taxon>Sordariomycetes</taxon>
        <taxon>Xylariomycetidae</taxon>
        <taxon>Xylariales</taxon>
        <taxon>Xylariaceae</taxon>
        <taxon>Xylaria</taxon>
    </lineage>
</organism>
<dbReference type="Proteomes" id="UP000481858">
    <property type="component" value="Unassembled WGS sequence"/>
</dbReference>
<dbReference type="PANTHER" id="PTHR45931">
    <property type="entry name" value="SI:CH211-59O9.10"/>
    <property type="match status" value="1"/>
</dbReference>
<feature type="region of interest" description="Disordered" evidence="5">
    <location>
        <begin position="43"/>
        <end position="75"/>
    </location>
</feature>
<feature type="region of interest" description="Disordered" evidence="5">
    <location>
        <begin position="203"/>
        <end position="222"/>
    </location>
</feature>
<dbReference type="InParanoid" id="A0A7C8MWA4"/>
<evidence type="ECO:0000256" key="2">
    <source>
        <dbReference type="ARBA" id="ARBA00022771"/>
    </source>
</evidence>
<accession>A0A7C8MWA4</accession>
<dbReference type="GO" id="GO:0005634">
    <property type="term" value="C:nucleus"/>
    <property type="evidence" value="ECO:0007669"/>
    <property type="project" value="TreeGrafter"/>
</dbReference>
<evidence type="ECO:0000259" key="6">
    <source>
        <dbReference type="PROSITE" id="PS50089"/>
    </source>
</evidence>
<dbReference type="PANTHER" id="PTHR45931:SF16">
    <property type="entry name" value="RING_U-BOX SUPERFAMILY PROTEIN"/>
    <property type="match status" value="1"/>
</dbReference>
<comment type="caution">
    <text evidence="7">The sequence shown here is derived from an EMBL/GenBank/DDBJ whole genome shotgun (WGS) entry which is preliminary data.</text>
</comment>
<dbReference type="PROSITE" id="PS50089">
    <property type="entry name" value="ZF_RING_2"/>
    <property type="match status" value="1"/>
</dbReference>